<organism evidence="2 3">
    <name type="scientific">Coccidioides posadasii RMSCC 3488</name>
    <dbReference type="NCBI Taxonomy" id="454284"/>
    <lineage>
        <taxon>Eukaryota</taxon>
        <taxon>Fungi</taxon>
        <taxon>Dikarya</taxon>
        <taxon>Ascomycota</taxon>
        <taxon>Pezizomycotina</taxon>
        <taxon>Eurotiomycetes</taxon>
        <taxon>Eurotiomycetidae</taxon>
        <taxon>Onygenales</taxon>
        <taxon>Onygenaceae</taxon>
        <taxon>Coccidioides</taxon>
    </lineage>
</organism>
<dbReference type="Proteomes" id="UP000054567">
    <property type="component" value="Unassembled WGS sequence"/>
</dbReference>
<feature type="region of interest" description="Disordered" evidence="1">
    <location>
        <begin position="76"/>
        <end position="107"/>
    </location>
</feature>
<proteinExistence type="predicted"/>
<evidence type="ECO:0000313" key="3">
    <source>
        <dbReference type="Proteomes" id="UP000054567"/>
    </source>
</evidence>
<evidence type="ECO:0000256" key="1">
    <source>
        <dbReference type="SAM" id="MobiDB-lite"/>
    </source>
</evidence>
<evidence type="ECO:0000313" key="2">
    <source>
        <dbReference type="EMBL" id="KMM70309.1"/>
    </source>
</evidence>
<reference evidence="3" key="3">
    <citation type="journal article" date="2010" name="Genome Res.">
        <title>Population genomic sequencing of Coccidioides fungi reveals recent hybridization and transposon control.</title>
        <authorList>
            <person name="Neafsey D.E."/>
            <person name="Barker B.M."/>
            <person name="Sharpton T.J."/>
            <person name="Stajich J.E."/>
            <person name="Park D.J."/>
            <person name="Whiston E."/>
            <person name="Hung C.-Y."/>
            <person name="McMahan C."/>
            <person name="White J."/>
            <person name="Sykes S."/>
            <person name="Heiman D."/>
            <person name="Young S."/>
            <person name="Zeng Q."/>
            <person name="Abouelleil A."/>
            <person name="Aftuck L."/>
            <person name="Bessette D."/>
            <person name="Brown A."/>
            <person name="FitzGerald M."/>
            <person name="Lui A."/>
            <person name="Macdonald J.P."/>
            <person name="Priest M."/>
            <person name="Orbach M.J."/>
            <person name="Galgiani J.N."/>
            <person name="Kirkland T.N."/>
            <person name="Cole G.T."/>
            <person name="Birren B.W."/>
            <person name="Henn M.R."/>
            <person name="Taylor J.W."/>
            <person name="Rounsley S.D."/>
        </authorList>
    </citation>
    <scope>NUCLEOTIDE SEQUENCE [LARGE SCALE GENOMIC DNA]</scope>
    <source>
        <strain evidence="3">RMSCC 3488</strain>
    </source>
</reference>
<reference evidence="2 3" key="1">
    <citation type="submission" date="2007-06" db="EMBL/GenBank/DDBJ databases">
        <title>The Genome Sequence of Coccidioides posadasii RMSCC_3488.</title>
        <authorList>
            <consortium name="Coccidioides Genome Resources Consortium"/>
            <consortium name="The Broad Institute Genome Sequencing Platform"/>
            <person name="Henn M.R."/>
            <person name="Sykes S."/>
            <person name="Young S."/>
            <person name="Jaffe D."/>
            <person name="Berlin A."/>
            <person name="Alvarez P."/>
            <person name="Butler J."/>
            <person name="Gnerre S."/>
            <person name="Grabherr M."/>
            <person name="Mauceli E."/>
            <person name="Brockman W."/>
            <person name="Kodira C."/>
            <person name="Alvarado L."/>
            <person name="Zeng Q."/>
            <person name="Crawford M."/>
            <person name="Antoine C."/>
            <person name="Devon K."/>
            <person name="Galgiani J."/>
            <person name="Orsborn K."/>
            <person name="Lewis M.L."/>
            <person name="Nusbaum C."/>
            <person name="Galagan J."/>
            <person name="Birren B."/>
        </authorList>
    </citation>
    <scope>NUCLEOTIDE SEQUENCE [LARGE SCALE GENOMIC DNA]</scope>
    <source>
        <strain evidence="2 3">RMSCC 3488</strain>
    </source>
</reference>
<reference evidence="3" key="2">
    <citation type="journal article" date="2009" name="Genome Res.">
        <title>Comparative genomic analyses of the human fungal pathogens Coccidioides and their relatives.</title>
        <authorList>
            <person name="Sharpton T.J."/>
            <person name="Stajich J.E."/>
            <person name="Rounsley S.D."/>
            <person name="Gardner M.J."/>
            <person name="Wortman J.R."/>
            <person name="Jordar V.S."/>
            <person name="Maiti R."/>
            <person name="Kodira C.D."/>
            <person name="Neafsey D.E."/>
            <person name="Zeng Q."/>
            <person name="Hung C.-Y."/>
            <person name="McMahan C."/>
            <person name="Muszewska A."/>
            <person name="Grynberg M."/>
            <person name="Mandel M.A."/>
            <person name="Kellner E.M."/>
            <person name="Barker B.M."/>
            <person name="Galgiani J.N."/>
            <person name="Orbach M.J."/>
            <person name="Kirkland T.N."/>
            <person name="Cole G.T."/>
            <person name="Henn M.R."/>
            <person name="Birren B.W."/>
            <person name="Taylor J.W."/>
        </authorList>
    </citation>
    <scope>NUCLEOTIDE SEQUENCE [LARGE SCALE GENOMIC DNA]</scope>
    <source>
        <strain evidence="3">RMSCC 3488</strain>
    </source>
</reference>
<gene>
    <name evidence="2" type="ORF">CPAG_06621</name>
</gene>
<name>A0A0J6FN25_COCPO</name>
<accession>A0A0J6FN25</accession>
<dbReference type="AlphaFoldDB" id="A0A0J6FN25"/>
<dbReference type="EMBL" id="DS268112">
    <property type="protein sequence ID" value="KMM70309.1"/>
    <property type="molecule type" value="Genomic_DNA"/>
</dbReference>
<sequence length="107" mass="11187">MTGRRSDYNACFWEPGSNPNAVTIVAKPAAAQQPAKTLGVFSSLTLAGPTIFFPLAHPRAPCLTHSLVLVSCLRSPSDPGPGGGLDSISRHHLTPYTHSTPSPTIAP</sequence>
<feature type="compositionally biased region" description="Polar residues" evidence="1">
    <location>
        <begin position="96"/>
        <end position="107"/>
    </location>
</feature>
<dbReference type="VEuPathDB" id="FungiDB:CPAG_06621"/>
<protein>
    <submittedName>
        <fullName evidence="2">Uncharacterized protein</fullName>
    </submittedName>
</protein>